<gene>
    <name evidence="1" type="ORF">BECKFM1743A_GA0114220_100107</name>
    <name evidence="3" type="ORF">BECKFM1743B_GA0114221_100137</name>
    <name evidence="2" type="ORF">BECKFM1743C_GA0114222_100107</name>
</gene>
<dbReference type="EMBL" id="CAADEZ010000010">
    <property type="protein sequence ID" value="VFJ43577.1"/>
    <property type="molecule type" value="Genomic_DNA"/>
</dbReference>
<organism evidence="2">
    <name type="scientific">Candidatus Kentrum sp. FM</name>
    <dbReference type="NCBI Taxonomy" id="2126340"/>
    <lineage>
        <taxon>Bacteria</taxon>
        <taxon>Pseudomonadati</taxon>
        <taxon>Pseudomonadota</taxon>
        <taxon>Gammaproteobacteria</taxon>
        <taxon>Candidatus Kentrum</taxon>
    </lineage>
</organism>
<evidence type="ECO:0000313" key="2">
    <source>
        <dbReference type="EMBL" id="VFJ44369.1"/>
    </source>
</evidence>
<dbReference type="EMBL" id="CAADFA010000010">
    <property type="protein sequence ID" value="VFJ44369.1"/>
    <property type="molecule type" value="Genomic_DNA"/>
</dbReference>
<accession>A0A450RYI3</accession>
<evidence type="ECO:0000313" key="3">
    <source>
        <dbReference type="EMBL" id="VFK06243.1"/>
    </source>
</evidence>
<reference evidence="2" key="1">
    <citation type="submission" date="2019-02" db="EMBL/GenBank/DDBJ databases">
        <authorList>
            <person name="Gruber-Vodicka R. H."/>
            <person name="Seah K. B. B."/>
        </authorList>
    </citation>
    <scope>NUCLEOTIDE SEQUENCE</scope>
    <source>
        <strain evidence="1">BECK_BZ163</strain>
        <strain evidence="3">BECK_BZ164</strain>
        <strain evidence="2">BECK_BZ165</strain>
    </source>
</reference>
<dbReference type="AlphaFoldDB" id="A0A450RYI3"/>
<proteinExistence type="predicted"/>
<protein>
    <submittedName>
        <fullName evidence="2">Uncharacterized protein</fullName>
    </submittedName>
</protein>
<dbReference type="EMBL" id="CAADFL010000013">
    <property type="protein sequence ID" value="VFK06243.1"/>
    <property type="molecule type" value="Genomic_DNA"/>
</dbReference>
<evidence type="ECO:0000313" key="1">
    <source>
        <dbReference type="EMBL" id="VFJ43577.1"/>
    </source>
</evidence>
<name>A0A450RYI3_9GAMM</name>
<sequence>MKFTVHIETSISRPTPCVKSLDAISPFNQYFGEQIIPMDKSSSH</sequence>